<dbReference type="Gene3D" id="3.40.50.800">
    <property type="entry name" value="Anticodon-binding domain"/>
    <property type="match status" value="1"/>
</dbReference>
<organism evidence="11 12">
    <name type="scientific">Helcococcus ovis</name>
    <dbReference type="NCBI Taxonomy" id="72026"/>
    <lineage>
        <taxon>Bacteria</taxon>
        <taxon>Bacillati</taxon>
        <taxon>Bacillota</taxon>
        <taxon>Tissierellia</taxon>
        <taxon>Tissierellales</taxon>
        <taxon>Peptoniphilaceae</taxon>
        <taxon>Helcococcus</taxon>
    </lineage>
</organism>
<dbReference type="NCBIfam" id="TIGR00442">
    <property type="entry name" value="hisS"/>
    <property type="match status" value="1"/>
</dbReference>
<dbReference type="GO" id="GO:0005524">
    <property type="term" value="F:ATP binding"/>
    <property type="evidence" value="ECO:0007669"/>
    <property type="project" value="UniProtKB-UniRule"/>
</dbReference>
<keyword evidence="5 8" id="KW-0648">Protein biosynthesis</keyword>
<evidence type="ECO:0000256" key="1">
    <source>
        <dbReference type="ARBA" id="ARBA00008226"/>
    </source>
</evidence>
<dbReference type="GO" id="GO:0016740">
    <property type="term" value="F:transferase activity"/>
    <property type="evidence" value="ECO:0007669"/>
    <property type="project" value="UniProtKB-ARBA"/>
</dbReference>
<dbReference type="InterPro" id="IPR015807">
    <property type="entry name" value="His-tRNA-ligase"/>
</dbReference>
<evidence type="ECO:0000256" key="3">
    <source>
        <dbReference type="ARBA" id="ARBA00022741"/>
    </source>
</evidence>
<dbReference type="SUPFAM" id="SSF52954">
    <property type="entry name" value="Class II aaRS ABD-related"/>
    <property type="match status" value="1"/>
</dbReference>
<dbReference type="SUPFAM" id="SSF55681">
    <property type="entry name" value="Class II aaRS and biotin synthetases"/>
    <property type="match status" value="1"/>
</dbReference>
<evidence type="ECO:0000256" key="8">
    <source>
        <dbReference type="HAMAP-Rule" id="MF_00127"/>
    </source>
</evidence>
<dbReference type="PROSITE" id="PS50862">
    <property type="entry name" value="AA_TRNA_LIGASE_II"/>
    <property type="match status" value="1"/>
</dbReference>
<name>A0A4R9C0Z3_9FIRM</name>
<dbReference type="GO" id="GO:0005737">
    <property type="term" value="C:cytoplasm"/>
    <property type="evidence" value="ECO:0007669"/>
    <property type="project" value="UniProtKB-SubCell"/>
</dbReference>
<dbReference type="PANTHER" id="PTHR11476">
    <property type="entry name" value="HISTIDYL-TRNA SYNTHETASE"/>
    <property type="match status" value="1"/>
</dbReference>
<evidence type="ECO:0000256" key="4">
    <source>
        <dbReference type="ARBA" id="ARBA00022840"/>
    </source>
</evidence>
<dbReference type="Gene3D" id="3.30.930.10">
    <property type="entry name" value="Bira Bifunctional Protein, Domain 2"/>
    <property type="match status" value="1"/>
</dbReference>
<comment type="subunit">
    <text evidence="8">Homodimer.</text>
</comment>
<evidence type="ECO:0000256" key="9">
    <source>
        <dbReference type="PIRSR" id="PIRSR001549-1"/>
    </source>
</evidence>
<dbReference type="RefSeq" id="WP_134744505.1">
    <property type="nucleotide sequence ID" value="NZ_JBFNFK010000009.1"/>
</dbReference>
<protein>
    <recommendedName>
        <fullName evidence="8">Histidine--tRNA ligase</fullName>
        <ecNumber evidence="8">6.1.1.21</ecNumber>
    </recommendedName>
    <alternativeName>
        <fullName evidence="8">Histidyl-tRNA synthetase</fullName>
        <shortName evidence="8">HisRS</shortName>
    </alternativeName>
</protein>
<evidence type="ECO:0000313" key="11">
    <source>
        <dbReference type="EMBL" id="TFF65814.1"/>
    </source>
</evidence>
<evidence type="ECO:0000256" key="2">
    <source>
        <dbReference type="ARBA" id="ARBA00022490"/>
    </source>
</evidence>
<dbReference type="GO" id="GO:0140096">
    <property type="term" value="F:catalytic activity, acting on a protein"/>
    <property type="evidence" value="ECO:0007669"/>
    <property type="project" value="UniProtKB-ARBA"/>
</dbReference>
<sequence>MDIVNPSILSGFMELLPEEQKLFDEIKFTIEKNFIKYGFVNLDTPLIEKEEILLSKGGGETSKQIYRIDKETTPQALRFDLTVSLARYVAMHANEINFPFRRYQIGKVYRGERNQKGRYREFYQCDIDIVGNEKLDIANDGEIPSVIYNIFNDLGLENITFRINNRKLLNGFLESIYVKDFESVMRAIDKLPKIGIEKTKLELEKFGLNVIQINKIFDFINLSELENKEVLDKLLNTEINNDVYFEGLNELNKVYKYMELFGIPTKNIKIDLMITRGLDYYTGTVFETFLDGYESIGSICSGGRYDDLASNFTKQKYPGIGLSIGLTRLFYQLNESNLLKKQEEKVNHNILVIPMSEEVYDYSIEVVNLLRNNNINSQIYLETTKTKKKFNYADKIGIKKAIIIGETEKQNKTISLRNFENGDQEEFKLENLVKILNGGKNEN</sequence>
<dbReference type="PIRSF" id="PIRSF001549">
    <property type="entry name" value="His-tRNA_synth"/>
    <property type="match status" value="1"/>
</dbReference>
<feature type="binding site" evidence="9">
    <location>
        <position position="124"/>
    </location>
    <ligand>
        <name>L-histidine</name>
        <dbReference type="ChEBI" id="CHEBI:57595"/>
    </ligand>
</feature>
<dbReference type="GO" id="GO:0006427">
    <property type="term" value="P:histidyl-tRNA aminoacylation"/>
    <property type="evidence" value="ECO:0007669"/>
    <property type="project" value="UniProtKB-UniRule"/>
</dbReference>
<dbReference type="PANTHER" id="PTHR11476:SF7">
    <property type="entry name" value="HISTIDINE--TRNA LIGASE"/>
    <property type="match status" value="1"/>
</dbReference>
<comment type="subcellular location">
    <subcellularLocation>
        <location evidence="8">Cytoplasm</location>
    </subcellularLocation>
</comment>
<keyword evidence="4 8" id="KW-0067">ATP-binding</keyword>
<keyword evidence="2 8" id="KW-0963">Cytoplasm</keyword>
<dbReference type="InterPro" id="IPR041715">
    <property type="entry name" value="HisRS-like_core"/>
</dbReference>
<keyword evidence="8 11" id="KW-0436">Ligase</keyword>
<evidence type="ECO:0000256" key="6">
    <source>
        <dbReference type="ARBA" id="ARBA00023146"/>
    </source>
</evidence>
<dbReference type="GO" id="GO:0004821">
    <property type="term" value="F:histidine-tRNA ligase activity"/>
    <property type="evidence" value="ECO:0007669"/>
    <property type="project" value="UniProtKB-UniRule"/>
</dbReference>
<dbReference type="InterPro" id="IPR006195">
    <property type="entry name" value="aa-tRNA-synth_II"/>
</dbReference>
<feature type="domain" description="Aminoacyl-transfer RNA synthetases class-II family profile" evidence="10">
    <location>
        <begin position="1"/>
        <end position="354"/>
    </location>
</feature>
<dbReference type="InterPro" id="IPR004154">
    <property type="entry name" value="Anticodon-bd"/>
</dbReference>
<proteinExistence type="inferred from homology"/>
<dbReference type="HAMAP" id="MF_00127">
    <property type="entry name" value="His_tRNA_synth"/>
    <property type="match status" value="1"/>
</dbReference>
<keyword evidence="3 8" id="KW-0547">Nucleotide-binding</keyword>
<dbReference type="AlphaFoldDB" id="A0A4R9C0Z3"/>
<keyword evidence="6 8" id="KW-0030">Aminoacyl-tRNA synthetase</keyword>
<evidence type="ECO:0000256" key="7">
    <source>
        <dbReference type="ARBA" id="ARBA00047639"/>
    </source>
</evidence>
<feature type="binding site" evidence="9">
    <location>
        <begin position="280"/>
        <end position="281"/>
    </location>
    <ligand>
        <name>L-histidine</name>
        <dbReference type="ChEBI" id="CHEBI:57595"/>
    </ligand>
</feature>
<gene>
    <name evidence="8" type="primary">hisS</name>
    <name evidence="11" type="ORF">EQF91_05310</name>
</gene>
<comment type="caution">
    <text evidence="11">The sequence shown here is derived from an EMBL/GenBank/DDBJ whole genome shotgun (WGS) entry which is preliminary data.</text>
</comment>
<keyword evidence="12" id="KW-1185">Reference proteome</keyword>
<evidence type="ECO:0000259" key="10">
    <source>
        <dbReference type="PROSITE" id="PS50862"/>
    </source>
</evidence>
<feature type="binding site" evidence="9">
    <location>
        <position position="110"/>
    </location>
    <ligand>
        <name>L-histidine</name>
        <dbReference type="ChEBI" id="CHEBI:57595"/>
    </ligand>
</feature>
<dbReference type="InterPro" id="IPR045864">
    <property type="entry name" value="aa-tRNA-synth_II/BPL/LPL"/>
</dbReference>
<dbReference type="InterPro" id="IPR036621">
    <property type="entry name" value="Anticodon-bd_dom_sf"/>
</dbReference>
<dbReference type="Proteomes" id="UP000297454">
    <property type="component" value="Unassembled WGS sequence"/>
</dbReference>
<reference evidence="11 12" key="1">
    <citation type="submission" date="2019-01" db="EMBL/GenBank/DDBJ databases">
        <title>Draft Genome Sequences of Helcococcus ovis Strains Isolated from the Uterus and Vagina of Dairy Cows with Metritis.</title>
        <authorList>
            <person name="Cunha F."/>
            <person name="Jeon S.J."/>
            <person name="Kutzer P."/>
            <person name="Galvao K.N."/>
        </authorList>
    </citation>
    <scope>NUCLEOTIDE SEQUENCE [LARGE SCALE GENOMIC DNA]</scope>
    <source>
        <strain evidence="11 12">KG-37</strain>
    </source>
</reference>
<dbReference type="Pfam" id="PF13393">
    <property type="entry name" value="tRNA-synt_His"/>
    <property type="match status" value="1"/>
</dbReference>
<evidence type="ECO:0000313" key="12">
    <source>
        <dbReference type="Proteomes" id="UP000297454"/>
    </source>
</evidence>
<feature type="binding site" evidence="9">
    <location>
        <position position="276"/>
    </location>
    <ligand>
        <name>L-histidine</name>
        <dbReference type="ChEBI" id="CHEBI:57595"/>
    </ligand>
</feature>
<dbReference type="CDD" id="cd00773">
    <property type="entry name" value="HisRS-like_core"/>
    <property type="match status" value="1"/>
</dbReference>
<dbReference type="EC" id="6.1.1.21" evidence="8"/>
<dbReference type="InterPro" id="IPR004516">
    <property type="entry name" value="HisRS/HisZ"/>
</dbReference>
<evidence type="ECO:0000256" key="5">
    <source>
        <dbReference type="ARBA" id="ARBA00022917"/>
    </source>
</evidence>
<accession>A0A4R9C0Z3</accession>
<dbReference type="EMBL" id="SCFR01000016">
    <property type="protein sequence ID" value="TFF65814.1"/>
    <property type="molecule type" value="Genomic_DNA"/>
</dbReference>
<feature type="binding site" evidence="9">
    <location>
        <begin position="80"/>
        <end position="82"/>
    </location>
    <ligand>
        <name>L-histidine</name>
        <dbReference type="ChEBI" id="CHEBI:57595"/>
    </ligand>
</feature>
<dbReference type="Pfam" id="PF03129">
    <property type="entry name" value="HGTP_anticodon"/>
    <property type="match status" value="1"/>
</dbReference>
<feature type="binding site" evidence="9">
    <location>
        <position position="128"/>
    </location>
    <ligand>
        <name>L-histidine</name>
        <dbReference type="ChEBI" id="CHEBI:57595"/>
    </ligand>
</feature>
<comment type="catalytic activity">
    <reaction evidence="7 8">
        <text>tRNA(His) + L-histidine + ATP = L-histidyl-tRNA(His) + AMP + diphosphate + H(+)</text>
        <dbReference type="Rhea" id="RHEA:17313"/>
        <dbReference type="Rhea" id="RHEA-COMP:9665"/>
        <dbReference type="Rhea" id="RHEA-COMP:9689"/>
        <dbReference type="ChEBI" id="CHEBI:15378"/>
        <dbReference type="ChEBI" id="CHEBI:30616"/>
        <dbReference type="ChEBI" id="CHEBI:33019"/>
        <dbReference type="ChEBI" id="CHEBI:57595"/>
        <dbReference type="ChEBI" id="CHEBI:78442"/>
        <dbReference type="ChEBI" id="CHEBI:78527"/>
        <dbReference type="ChEBI" id="CHEBI:456215"/>
        <dbReference type="EC" id="6.1.1.21"/>
    </reaction>
</comment>
<comment type="similarity">
    <text evidence="1 8">Belongs to the class-II aminoacyl-tRNA synthetase family.</text>
</comment>